<dbReference type="AlphaFoldDB" id="A0A6B2M5T7"/>
<reference evidence="2 3" key="1">
    <citation type="submission" date="2020-02" db="EMBL/GenBank/DDBJ databases">
        <title>Albibacoteraceae fam. nov., the first described family within the subdivision 4 Verrucomicrobia.</title>
        <authorList>
            <person name="Xi F."/>
        </authorList>
    </citation>
    <scope>NUCLEOTIDE SEQUENCE [LARGE SCALE GENOMIC DNA]</scope>
    <source>
        <strain evidence="2 3">CK1056</strain>
    </source>
</reference>
<comment type="caution">
    <text evidence="2">The sequence shown here is derived from an EMBL/GenBank/DDBJ whole genome shotgun (WGS) entry which is preliminary data.</text>
</comment>
<keyword evidence="3" id="KW-1185">Reference proteome</keyword>
<dbReference type="Proteomes" id="UP000478417">
    <property type="component" value="Unassembled WGS sequence"/>
</dbReference>
<dbReference type="RefSeq" id="WP_163967418.1">
    <property type="nucleotide sequence ID" value="NZ_JAAGNX010000004.1"/>
</dbReference>
<name>A0A6B2M5T7_9BACT</name>
<dbReference type="PIRSF" id="PIRSF010312">
    <property type="entry name" value="Sulphur_oxidation_SoxY"/>
    <property type="match status" value="1"/>
</dbReference>
<organism evidence="2 3">
    <name type="scientific">Oceanipulchritudo coccoides</name>
    <dbReference type="NCBI Taxonomy" id="2706888"/>
    <lineage>
        <taxon>Bacteria</taxon>
        <taxon>Pseudomonadati</taxon>
        <taxon>Verrucomicrobiota</taxon>
        <taxon>Opitutia</taxon>
        <taxon>Puniceicoccales</taxon>
        <taxon>Oceanipulchritudinaceae</taxon>
        <taxon>Oceanipulchritudo</taxon>
    </lineage>
</organism>
<dbReference type="InterPro" id="IPR032711">
    <property type="entry name" value="SoxY"/>
</dbReference>
<dbReference type="Pfam" id="PF13501">
    <property type="entry name" value="SoxY"/>
    <property type="match status" value="1"/>
</dbReference>
<sequence>MEVTRRNAMFMGAGALAVFGLPLRATTEDIEAITAFTGGAEMADSGVTLTAPEIAENGNTVPIEVSAPGAAAVMVLALGNPTPNVATFNFGPLAASQAASTRIRLAGTQDVVAIARMADGSFAKATSTVKVTIGGCGG</sequence>
<proteinExistence type="predicted"/>
<protein>
    <submittedName>
        <fullName evidence="2">Thiosulfate oxidation carrier protein SoxY</fullName>
    </submittedName>
</protein>
<feature type="domain" description="Ig-like SoxY" evidence="1">
    <location>
        <begin position="35"/>
        <end position="136"/>
    </location>
</feature>
<dbReference type="Gene3D" id="2.60.40.2470">
    <property type="entry name" value="SoxY domain"/>
    <property type="match status" value="1"/>
</dbReference>
<dbReference type="InterPro" id="IPR038162">
    <property type="entry name" value="SoxY_sf"/>
</dbReference>
<dbReference type="NCBIfam" id="TIGR04488">
    <property type="entry name" value="SoxY_true_GGCGG"/>
    <property type="match status" value="1"/>
</dbReference>
<evidence type="ECO:0000313" key="2">
    <source>
        <dbReference type="EMBL" id="NDV63602.1"/>
    </source>
</evidence>
<accession>A0A6B2M5T7</accession>
<evidence type="ECO:0000313" key="3">
    <source>
        <dbReference type="Proteomes" id="UP000478417"/>
    </source>
</evidence>
<gene>
    <name evidence="2" type="primary">soxY</name>
    <name evidence="2" type="ORF">G0Q06_14155</name>
</gene>
<dbReference type="EMBL" id="JAAGNX010000004">
    <property type="protein sequence ID" value="NDV63602.1"/>
    <property type="molecule type" value="Genomic_DNA"/>
</dbReference>
<dbReference type="InterPro" id="IPR016568">
    <property type="entry name" value="Sulphur_oxidation_SoxY"/>
</dbReference>
<evidence type="ECO:0000259" key="1">
    <source>
        <dbReference type="Pfam" id="PF13501"/>
    </source>
</evidence>